<dbReference type="GO" id="GO:0032502">
    <property type="term" value="P:developmental process"/>
    <property type="evidence" value="ECO:0007669"/>
    <property type="project" value="TreeGrafter"/>
</dbReference>
<dbReference type="PANTHER" id="PTHR23349">
    <property type="entry name" value="BASIC HELIX-LOOP-HELIX TRANSCRIPTION FACTOR, TWIST"/>
    <property type="match status" value="1"/>
</dbReference>
<protein>
    <recommendedName>
        <fullName evidence="2">BHLH domain-containing protein</fullName>
    </recommendedName>
</protein>
<dbReference type="Ensembl" id="ENSTGUT00000028187.1">
    <property type="protein sequence ID" value="ENSTGUP00000021252.1"/>
    <property type="gene ID" value="ENSTGUG00000026952.1"/>
</dbReference>
<dbReference type="Gene3D" id="4.10.280.10">
    <property type="entry name" value="Helix-loop-helix DNA-binding domain"/>
    <property type="match status" value="1"/>
</dbReference>
<reference evidence="3 4" key="1">
    <citation type="journal article" date="2010" name="Nature">
        <title>The genome of a songbird.</title>
        <authorList>
            <person name="Warren W.C."/>
            <person name="Clayton D.F."/>
            <person name="Ellegren H."/>
            <person name="Arnold A.P."/>
            <person name="Hillier L.W."/>
            <person name="Kunstner A."/>
            <person name="Searle S."/>
            <person name="White S."/>
            <person name="Vilella A.J."/>
            <person name="Fairley S."/>
            <person name="Heger A."/>
            <person name="Kong L."/>
            <person name="Ponting C.P."/>
            <person name="Jarvis E.D."/>
            <person name="Mello C.V."/>
            <person name="Minx P."/>
            <person name="Lovell P."/>
            <person name="Velho T.A."/>
            <person name="Ferris M."/>
            <person name="Balakrishnan C.N."/>
            <person name="Sinha S."/>
            <person name="Blatti C."/>
            <person name="London S.E."/>
            <person name="Li Y."/>
            <person name="Lin Y.C."/>
            <person name="George J."/>
            <person name="Sweedler J."/>
            <person name="Southey B."/>
            <person name="Gunaratne P."/>
            <person name="Watson M."/>
            <person name="Nam K."/>
            <person name="Backstrom N."/>
            <person name="Smeds L."/>
            <person name="Nabholz B."/>
            <person name="Itoh Y."/>
            <person name="Whitney O."/>
            <person name="Pfenning A.R."/>
            <person name="Howard J."/>
            <person name="Volker M."/>
            <person name="Skinner B.M."/>
            <person name="Griffin D.K."/>
            <person name="Ye L."/>
            <person name="McLaren W.M."/>
            <person name="Flicek P."/>
            <person name="Quesada V."/>
            <person name="Velasco G."/>
            <person name="Lopez-Otin C."/>
            <person name="Puente X.S."/>
            <person name="Olender T."/>
            <person name="Lancet D."/>
            <person name="Smit A.F."/>
            <person name="Hubley R."/>
            <person name="Konkel M.K."/>
            <person name="Walker J.A."/>
            <person name="Batzer M.A."/>
            <person name="Gu W."/>
            <person name="Pollock D.D."/>
            <person name="Chen L."/>
            <person name="Cheng Z."/>
            <person name="Eichler E.E."/>
            <person name="Stapley J."/>
            <person name="Slate J."/>
            <person name="Ekblom R."/>
            <person name="Birkhead T."/>
            <person name="Burke T."/>
            <person name="Burt D."/>
            <person name="Scharff C."/>
            <person name="Adam I."/>
            <person name="Richard H."/>
            <person name="Sultan M."/>
            <person name="Soldatov A."/>
            <person name="Lehrach H."/>
            <person name="Edwards S.V."/>
            <person name="Yang S.P."/>
            <person name="Li X."/>
            <person name="Graves T."/>
            <person name="Fulton L."/>
            <person name="Nelson J."/>
            <person name="Chinwalla A."/>
            <person name="Hou S."/>
            <person name="Mardis E.R."/>
            <person name="Wilson R.K."/>
        </authorList>
    </citation>
    <scope>NUCLEOTIDE SEQUENCE [LARGE SCALE GENOMIC DNA]</scope>
</reference>
<feature type="domain" description="BHLH" evidence="2">
    <location>
        <begin position="139"/>
        <end position="191"/>
    </location>
</feature>
<evidence type="ECO:0000259" key="2">
    <source>
        <dbReference type="PROSITE" id="PS50888"/>
    </source>
</evidence>
<dbReference type="InterPro" id="IPR036638">
    <property type="entry name" value="HLH_DNA-bd_sf"/>
</dbReference>
<dbReference type="SUPFAM" id="SSF47459">
    <property type="entry name" value="HLH, helix-loop-helix DNA-binding domain"/>
    <property type="match status" value="1"/>
</dbReference>
<dbReference type="InterPro" id="IPR050283">
    <property type="entry name" value="E-box_TF_Regulators"/>
</dbReference>
<feature type="region of interest" description="Disordered" evidence="1">
    <location>
        <begin position="61"/>
        <end position="99"/>
    </location>
</feature>
<dbReference type="SMART" id="SM00353">
    <property type="entry name" value="HLH"/>
    <property type="match status" value="1"/>
</dbReference>
<reference evidence="3" key="2">
    <citation type="submission" date="2025-08" db="UniProtKB">
        <authorList>
            <consortium name="Ensembl"/>
        </authorList>
    </citation>
    <scope>IDENTIFICATION</scope>
</reference>
<dbReference type="OMA" id="ACHISNS"/>
<dbReference type="GeneTree" id="ENSGT00440000033552"/>
<evidence type="ECO:0000313" key="4">
    <source>
        <dbReference type="Proteomes" id="UP000007754"/>
    </source>
</evidence>
<dbReference type="PANTHER" id="PTHR23349:SF57">
    <property type="entry name" value="FACTOR IN THE GERMLINE ALPHA"/>
    <property type="match status" value="1"/>
</dbReference>
<dbReference type="CDD" id="cd11422">
    <property type="entry name" value="bHLH_TS_FIGLA"/>
    <property type="match status" value="1"/>
</dbReference>
<feature type="region of interest" description="Disordered" evidence="1">
    <location>
        <begin position="205"/>
        <end position="236"/>
    </location>
</feature>
<dbReference type="Pfam" id="PF00010">
    <property type="entry name" value="HLH"/>
    <property type="match status" value="1"/>
</dbReference>
<organism evidence="3 4">
    <name type="scientific">Taeniopygia guttata</name>
    <name type="common">Zebra finch</name>
    <name type="synonym">Poephila guttata</name>
    <dbReference type="NCBI Taxonomy" id="59729"/>
    <lineage>
        <taxon>Eukaryota</taxon>
        <taxon>Metazoa</taxon>
        <taxon>Chordata</taxon>
        <taxon>Craniata</taxon>
        <taxon>Vertebrata</taxon>
        <taxon>Euteleostomi</taxon>
        <taxon>Archelosauria</taxon>
        <taxon>Archosauria</taxon>
        <taxon>Dinosauria</taxon>
        <taxon>Saurischia</taxon>
        <taxon>Theropoda</taxon>
        <taxon>Coelurosauria</taxon>
        <taxon>Aves</taxon>
        <taxon>Neognathae</taxon>
        <taxon>Neoaves</taxon>
        <taxon>Telluraves</taxon>
        <taxon>Australaves</taxon>
        <taxon>Passeriformes</taxon>
        <taxon>Passeroidea</taxon>
        <taxon>Estrildidae</taxon>
        <taxon>Estrildinae</taxon>
        <taxon>Taeniopygia</taxon>
    </lineage>
</organism>
<evidence type="ECO:0000313" key="3">
    <source>
        <dbReference type="Ensembl" id="ENSTGUP00000021252.1"/>
    </source>
</evidence>
<name>A0A674GES6_TAEGU</name>
<dbReference type="PROSITE" id="PS50888">
    <property type="entry name" value="BHLH"/>
    <property type="match status" value="1"/>
</dbReference>
<dbReference type="InterPro" id="IPR011598">
    <property type="entry name" value="bHLH_dom"/>
</dbReference>
<reference evidence="3" key="3">
    <citation type="submission" date="2025-09" db="UniProtKB">
        <authorList>
            <consortium name="Ensembl"/>
        </authorList>
    </citation>
    <scope>IDENTIFICATION</scope>
</reference>
<proteinExistence type="predicted"/>
<dbReference type="Proteomes" id="UP000007754">
    <property type="component" value="Chromosome 22"/>
</dbReference>
<dbReference type="InParanoid" id="A0A674GES6"/>
<sequence length="236" mass="25204">MRGCGGHPPTADNPERPAFFWRKKGGLGIFILLYLFLFPASPSSAAWQGLTVPPAEPGPAGPNLFSLLSPQKGSRGHAKHPKPPLEPSGVLQPTPPPEVLGDILTQRFGPLPQLATITRLRRGPTGVYEPMGDPAKVLERRQAANAKERERIRNLNRGFSQLRSLVPLLPRDRRPSKADTLRAAAQYICLLRGVLQDCQELEAQQESGGAAGGGHPEPGLAGTPPAPGDTPSLGHC</sequence>
<dbReference type="AlphaFoldDB" id="A0A674GES6"/>
<evidence type="ECO:0000256" key="1">
    <source>
        <dbReference type="SAM" id="MobiDB-lite"/>
    </source>
</evidence>
<dbReference type="GO" id="GO:0000977">
    <property type="term" value="F:RNA polymerase II transcription regulatory region sequence-specific DNA binding"/>
    <property type="evidence" value="ECO:0007669"/>
    <property type="project" value="TreeGrafter"/>
</dbReference>
<dbReference type="GO" id="GO:0046983">
    <property type="term" value="F:protein dimerization activity"/>
    <property type="evidence" value="ECO:0007669"/>
    <property type="project" value="InterPro"/>
</dbReference>
<keyword evidence="4" id="KW-1185">Reference proteome</keyword>
<dbReference type="GO" id="GO:0000981">
    <property type="term" value="F:DNA-binding transcription factor activity, RNA polymerase II-specific"/>
    <property type="evidence" value="ECO:0007669"/>
    <property type="project" value="TreeGrafter"/>
</dbReference>
<accession>A0A674GES6</accession>